<keyword evidence="2" id="KW-0472">Membrane</keyword>
<protein>
    <submittedName>
        <fullName evidence="3">Uncharacterized protein</fullName>
    </submittedName>
</protein>
<keyword evidence="2" id="KW-1133">Transmembrane helix</keyword>
<feature type="region of interest" description="Disordered" evidence="1">
    <location>
        <begin position="141"/>
        <end position="160"/>
    </location>
</feature>
<reference evidence="3" key="1">
    <citation type="submission" date="2021-10" db="EMBL/GenBank/DDBJ databases">
        <title>De novo Genome Assembly of Clathrus columnatus (Basidiomycota, Fungi) Using Illumina and Nanopore Sequence Data.</title>
        <authorList>
            <person name="Ogiso-Tanaka E."/>
            <person name="Itagaki H."/>
            <person name="Hosoya T."/>
            <person name="Hosaka K."/>
        </authorList>
    </citation>
    <scope>NUCLEOTIDE SEQUENCE</scope>
    <source>
        <strain evidence="3">MO-923</strain>
    </source>
</reference>
<feature type="transmembrane region" description="Helical" evidence="2">
    <location>
        <begin position="78"/>
        <end position="99"/>
    </location>
</feature>
<keyword evidence="4" id="KW-1185">Reference proteome</keyword>
<organism evidence="3 4">
    <name type="scientific">Clathrus columnatus</name>
    <dbReference type="NCBI Taxonomy" id="1419009"/>
    <lineage>
        <taxon>Eukaryota</taxon>
        <taxon>Fungi</taxon>
        <taxon>Dikarya</taxon>
        <taxon>Basidiomycota</taxon>
        <taxon>Agaricomycotina</taxon>
        <taxon>Agaricomycetes</taxon>
        <taxon>Phallomycetidae</taxon>
        <taxon>Phallales</taxon>
        <taxon>Clathraceae</taxon>
        <taxon>Clathrus</taxon>
    </lineage>
</organism>
<evidence type="ECO:0000313" key="4">
    <source>
        <dbReference type="Proteomes" id="UP001050691"/>
    </source>
</evidence>
<comment type="caution">
    <text evidence="3">The sequence shown here is derived from an EMBL/GenBank/DDBJ whole genome shotgun (WGS) entry which is preliminary data.</text>
</comment>
<keyword evidence="2" id="KW-0812">Transmembrane</keyword>
<dbReference type="AlphaFoldDB" id="A0AAV5A7U7"/>
<evidence type="ECO:0000256" key="1">
    <source>
        <dbReference type="SAM" id="MobiDB-lite"/>
    </source>
</evidence>
<sequence>MFCFMKNMRCANLFILTLPGETYYAAYKEFANSGLVAGGEWDIQRDKPIHWEPKPEDREVYVDFMQGFVQDHPLTSPINAVTVLFASNGGAMCILRFIVGDRPRKIRKMFWAQVHKLNNKDLVDTKDVRYGRKPFSTLTDVGDIARGSDEGPSHTHLSPDPNAFCISNNVDYDNEDYEDNKLFIRSKNQPTVKIPPGEWKEFESVGETYFSEDIEDETGYIAFELTVIDKTTTSQNGWKYRESYFEVREAKGSRCSLALAILAYILRLNEPHLLRVDVPS</sequence>
<dbReference type="EMBL" id="BPWL01000005">
    <property type="protein sequence ID" value="GJJ10694.1"/>
    <property type="molecule type" value="Genomic_DNA"/>
</dbReference>
<evidence type="ECO:0000313" key="3">
    <source>
        <dbReference type="EMBL" id="GJJ10694.1"/>
    </source>
</evidence>
<dbReference type="Proteomes" id="UP001050691">
    <property type="component" value="Unassembled WGS sequence"/>
</dbReference>
<name>A0AAV5A7U7_9AGAM</name>
<proteinExistence type="predicted"/>
<accession>A0AAV5A7U7</accession>
<evidence type="ECO:0000256" key="2">
    <source>
        <dbReference type="SAM" id="Phobius"/>
    </source>
</evidence>
<gene>
    <name evidence="3" type="ORF">Clacol_004921</name>
</gene>